<reference evidence="1 2" key="1">
    <citation type="journal article" date="2019" name="ACS Chem. Biol.">
        <title>Identification and Mobilization of a Cryptic Antibiotic Biosynthesis Gene Locus from a Human-Pathogenic Nocardia Isolate.</title>
        <authorList>
            <person name="Herisse M."/>
            <person name="Ishida K."/>
            <person name="Porter J.L."/>
            <person name="Howden B."/>
            <person name="Hertweck C."/>
            <person name="Stinear T.P."/>
            <person name="Pidot S.J."/>
        </authorList>
    </citation>
    <scope>NUCLEOTIDE SEQUENCE [LARGE SCALE GENOMIC DNA]</scope>
    <source>
        <strain evidence="1 2">AUSMDU00012715</strain>
    </source>
</reference>
<protein>
    <submittedName>
        <fullName evidence="1">Uncharacterized protein</fullName>
    </submittedName>
</protein>
<dbReference type="RefSeq" id="WP_167490901.1">
    <property type="nucleotide sequence ID" value="NZ_CP046173.1"/>
</dbReference>
<evidence type="ECO:0000313" key="2">
    <source>
        <dbReference type="Proteomes" id="UP000500953"/>
    </source>
</evidence>
<dbReference type="Proteomes" id="UP000500953">
    <property type="component" value="Chromosome"/>
</dbReference>
<dbReference type="AlphaFoldDB" id="A0A6G9ZDZ8"/>
<evidence type="ECO:0000313" key="1">
    <source>
        <dbReference type="EMBL" id="QIS23577.1"/>
    </source>
</evidence>
<accession>A0A6G9ZDZ8</accession>
<proteinExistence type="predicted"/>
<dbReference type="EMBL" id="CP046173">
    <property type="protein sequence ID" value="QIS23577.1"/>
    <property type="molecule type" value="Genomic_DNA"/>
</dbReference>
<gene>
    <name evidence="1" type="ORF">F6W96_40210</name>
</gene>
<organism evidence="1 2">
    <name type="scientific">Nocardia terpenica</name>
    <dbReference type="NCBI Taxonomy" id="455432"/>
    <lineage>
        <taxon>Bacteria</taxon>
        <taxon>Bacillati</taxon>
        <taxon>Actinomycetota</taxon>
        <taxon>Actinomycetes</taxon>
        <taxon>Mycobacteriales</taxon>
        <taxon>Nocardiaceae</taxon>
        <taxon>Nocardia</taxon>
    </lineage>
</organism>
<name>A0A6G9ZDZ8_9NOCA</name>
<sequence length="197" mass="21721">MPVDRQITWPEIEQHRDFIVAMTKAGVTRQTIWQRLRDEHGLTASVSSLKRYMDANLPEENLRRRVAVLREDPPAGAAYDLVKTPDHSSRGSYSRYGGGCTDAPMNSGVARAFVIASARAPVGISIRVIAMDDRRVTDQHDPVSLRLLERIGIRTYWYCAESGAGAGSVACWLAGRYPDSRVAGCSHPQLTLLQPSG</sequence>